<dbReference type="PROSITE" id="PS52050">
    <property type="entry name" value="WYL"/>
    <property type="match status" value="1"/>
</dbReference>
<dbReference type="PANTHER" id="PTHR34580:SF1">
    <property type="entry name" value="PROTEIN PAFC"/>
    <property type="match status" value="1"/>
</dbReference>
<name>A0ABV4W7T0_9GAMM</name>
<reference evidence="2 3" key="1">
    <citation type="submission" date="2024-09" db="EMBL/GenBank/DDBJ databases">
        <title>Draft genome sequences of 6 high pH adapted Marinobacter shengliensis sp. isolated from Mariana forearc serpentinite mud volcanoes.</title>
        <authorList>
            <person name="Elkassas S."/>
            <person name="Serres M."/>
            <person name="Michael N."/>
            <person name="Amina P."/>
            <person name="Teodora Z."/>
            <person name="Julie H."/>
        </authorList>
    </citation>
    <scope>NUCLEOTIDE SEQUENCE [LARGE SCALE GENOMIC DNA]</scope>
    <source>
        <strain evidence="2 3">EB4</strain>
    </source>
</reference>
<keyword evidence="3" id="KW-1185">Reference proteome</keyword>
<evidence type="ECO:0000313" key="3">
    <source>
        <dbReference type="Proteomes" id="UP001576762"/>
    </source>
</evidence>
<organism evidence="2 3">
    <name type="scientific">Marinobacter shengliensis</name>
    <dbReference type="NCBI Taxonomy" id="1389223"/>
    <lineage>
        <taxon>Bacteria</taxon>
        <taxon>Pseudomonadati</taxon>
        <taxon>Pseudomonadota</taxon>
        <taxon>Gammaproteobacteria</taxon>
        <taxon>Pseudomonadales</taxon>
        <taxon>Marinobacteraceae</taxon>
        <taxon>Marinobacter</taxon>
    </lineage>
</organism>
<dbReference type="RefSeq" id="WP_374814484.1">
    <property type="nucleotide sequence ID" value="NZ_JBHFLD010000014.1"/>
</dbReference>
<feature type="domain" description="WYL" evidence="1">
    <location>
        <begin position="158"/>
        <end position="227"/>
    </location>
</feature>
<comment type="caution">
    <text evidence="2">The sequence shown here is derived from an EMBL/GenBank/DDBJ whole genome shotgun (WGS) entry which is preliminary data.</text>
</comment>
<sequence length="321" mass="36788">MSDQLRRQIEILRLLPRPELAKSTAEIFKELEERKFVTSKRTVERDLESLRAIFGHVIERQSQQGDNGRTNYWHLTSLKGLLPETLFNNKDAALALAMLKQQAYNRLPSSVLRRLDSIWNQASQTAETDTNTQKWMQLIQYLPDPMRPESPPINPDVQATIEEALDNGDALDITLKTLDGSKEYRELLPVRLLLQEEILYLLAENPYAQSQEDSITLLPLHRMTEAKAKFTHNDSSFEPDLAQAVALGVEDTIKLVICVNRPLAEALFNRPIGRQQQLVEDSEKPGHFVVTTYIDSSPQLKRWLRRRIDGELEILEPDGLI</sequence>
<gene>
    <name evidence="2" type="ORF">ACE05E_11680</name>
</gene>
<protein>
    <submittedName>
        <fullName evidence="2">Helix-turn-helix transcriptional regulator</fullName>
    </submittedName>
</protein>
<dbReference type="EMBL" id="JBHFLD010000014">
    <property type="protein sequence ID" value="MFB2716143.1"/>
    <property type="molecule type" value="Genomic_DNA"/>
</dbReference>
<evidence type="ECO:0000313" key="2">
    <source>
        <dbReference type="EMBL" id="MFB2716143.1"/>
    </source>
</evidence>
<dbReference type="InterPro" id="IPR026881">
    <property type="entry name" value="WYL_dom"/>
</dbReference>
<dbReference type="InterPro" id="IPR051534">
    <property type="entry name" value="CBASS_pafABC_assoc_protein"/>
</dbReference>
<dbReference type="Proteomes" id="UP001576762">
    <property type="component" value="Unassembled WGS sequence"/>
</dbReference>
<accession>A0ABV4W7T0</accession>
<proteinExistence type="predicted"/>
<dbReference type="Pfam" id="PF13280">
    <property type="entry name" value="WYL"/>
    <property type="match status" value="1"/>
</dbReference>
<evidence type="ECO:0000259" key="1">
    <source>
        <dbReference type="Pfam" id="PF13280"/>
    </source>
</evidence>
<dbReference type="PANTHER" id="PTHR34580">
    <property type="match status" value="1"/>
</dbReference>